<accession>A0A941IQ53</accession>
<dbReference type="Proteomes" id="UP000675781">
    <property type="component" value="Unassembled WGS sequence"/>
</dbReference>
<dbReference type="AlphaFoldDB" id="A0A941IQ53"/>
<organism evidence="1 2">
    <name type="scientific">Actinospica durhamensis</name>
    <dbReference type="NCBI Taxonomy" id="1508375"/>
    <lineage>
        <taxon>Bacteria</taxon>
        <taxon>Bacillati</taxon>
        <taxon>Actinomycetota</taxon>
        <taxon>Actinomycetes</taxon>
        <taxon>Catenulisporales</taxon>
        <taxon>Actinospicaceae</taxon>
        <taxon>Actinospica</taxon>
    </lineage>
</organism>
<reference evidence="1" key="1">
    <citation type="submission" date="2021-04" db="EMBL/GenBank/DDBJ databases">
        <title>Genome based classification of Actinospica acidithermotolerans sp. nov., an actinobacterium isolated from an Indonesian hot spring.</title>
        <authorList>
            <person name="Kusuma A.B."/>
            <person name="Putra K.E."/>
            <person name="Nafisah S."/>
            <person name="Loh J."/>
            <person name="Nouioui I."/>
            <person name="Goodfellow M."/>
        </authorList>
    </citation>
    <scope>NUCLEOTIDE SEQUENCE</scope>
    <source>
        <strain evidence="1">CSCA 57</strain>
    </source>
</reference>
<dbReference type="EMBL" id="JAGSOG010000192">
    <property type="protein sequence ID" value="MBR7837270.1"/>
    <property type="molecule type" value="Genomic_DNA"/>
</dbReference>
<evidence type="ECO:0008006" key="3">
    <source>
        <dbReference type="Google" id="ProtNLM"/>
    </source>
</evidence>
<comment type="caution">
    <text evidence="1">The sequence shown here is derived from an EMBL/GenBank/DDBJ whole genome shotgun (WGS) entry which is preliminary data.</text>
</comment>
<sequence>MPEREDRSPNRTLRGIRLALNLSQDEFAARLRGAGERLGEPNDATKRLVQRWESGASRSARPVYRRALELVTSCPYRELGFQRPTDTAPEARPLEAAGAGDAAAGQSRPIRLIAPGRVAASDVELLRARTARHRRLDDYLGGADTYQLYALDLEETRTLIRAASYTAATGRLLAALYAEQAQQAGWAAFDAGMHERAEQLYLASHEAARSAGDAALAGNAFALLGYQQNQIGQESVATAAEAYREAGDRAPSGARVLFAQRLAWAHAVAGQVGATQTALEIAARHLREPDGRPLPDWAVWADEREQRIIEGRSWAVLRRPLRAVPILESVLAEYEDFHARDKSLYLMWLAGAYVDAGEVEAAALTTGRALDLAEHVASARPVRLAGTVLRQLHPHSAVPAVRELLERAAEA</sequence>
<name>A0A941IQ53_9ACTN</name>
<gene>
    <name evidence="1" type="ORF">KDL01_28590</name>
</gene>
<protein>
    <recommendedName>
        <fullName evidence="3">XRE family transcriptional regulator</fullName>
    </recommendedName>
</protein>
<proteinExistence type="predicted"/>
<keyword evidence="2" id="KW-1185">Reference proteome</keyword>
<dbReference type="Gene3D" id="1.10.260.40">
    <property type="entry name" value="lambda repressor-like DNA-binding domains"/>
    <property type="match status" value="1"/>
</dbReference>
<dbReference type="GO" id="GO:0003677">
    <property type="term" value="F:DNA binding"/>
    <property type="evidence" value="ECO:0007669"/>
    <property type="project" value="InterPro"/>
</dbReference>
<evidence type="ECO:0000313" key="1">
    <source>
        <dbReference type="EMBL" id="MBR7837270.1"/>
    </source>
</evidence>
<evidence type="ECO:0000313" key="2">
    <source>
        <dbReference type="Proteomes" id="UP000675781"/>
    </source>
</evidence>
<dbReference type="InterPro" id="IPR010982">
    <property type="entry name" value="Lambda_DNA-bd_dom_sf"/>
</dbReference>
<dbReference type="RefSeq" id="WP_212531737.1">
    <property type="nucleotide sequence ID" value="NZ_JAGSOG010000192.1"/>
</dbReference>